<dbReference type="Proteomes" id="UP001431783">
    <property type="component" value="Unassembled WGS sequence"/>
</dbReference>
<proteinExistence type="predicted"/>
<gene>
    <name evidence="1" type="ORF">WA026_020585</name>
</gene>
<reference evidence="1 2" key="1">
    <citation type="submission" date="2023-03" db="EMBL/GenBank/DDBJ databases">
        <title>Genome insight into feeding habits of ladybird beetles.</title>
        <authorList>
            <person name="Li H.-S."/>
            <person name="Huang Y.-H."/>
            <person name="Pang H."/>
        </authorList>
    </citation>
    <scope>NUCLEOTIDE SEQUENCE [LARGE SCALE GENOMIC DNA]</scope>
    <source>
        <strain evidence="1">SYSU_2023b</strain>
        <tissue evidence="1">Whole body</tissue>
    </source>
</reference>
<evidence type="ECO:0000313" key="1">
    <source>
        <dbReference type="EMBL" id="KAK9887138.1"/>
    </source>
</evidence>
<comment type="caution">
    <text evidence="1">The sequence shown here is derived from an EMBL/GenBank/DDBJ whole genome shotgun (WGS) entry which is preliminary data.</text>
</comment>
<organism evidence="1 2">
    <name type="scientific">Henosepilachna vigintioctopunctata</name>
    <dbReference type="NCBI Taxonomy" id="420089"/>
    <lineage>
        <taxon>Eukaryota</taxon>
        <taxon>Metazoa</taxon>
        <taxon>Ecdysozoa</taxon>
        <taxon>Arthropoda</taxon>
        <taxon>Hexapoda</taxon>
        <taxon>Insecta</taxon>
        <taxon>Pterygota</taxon>
        <taxon>Neoptera</taxon>
        <taxon>Endopterygota</taxon>
        <taxon>Coleoptera</taxon>
        <taxon>Polyphaga</taxon>
        <taxon>Cucujiformia</taxon>
        <taxon>Coccinelloidea</taxon>
        <taxon>Coccinellidae</taxon>
        <taxon>Epilachninae</taxon>
        <taxon>Epilachnini</taxon>
        <taxon>Henosepilachna</taxon>
    </lineage>
</organism>
<dbReference type="AlphaFoldDB" id="A0AAW1UWB9"/>
<accession>A0AAW1UWB9</accession>
<keyword evidence="2" id="KW-1185">Reference proteome</keyword>
<evidence type="ECO:0000313" key="2">
    <source>
        <dbReference type="Proteomes" id="UP001431783"/>
    </source>
</evidence>
<sequence>MLDAVLLRELVFEKGPDDGHRETCVPGGGPPYAKEFAALPVPTTFPMSNKTLEFGKKGHKRHIRRRKLRILPCVDPATSNTRLRSERIPMCIPTRKMKTKRERINKNNDELKKFQIPNCTYSNERERNEDRESKLGPLRLVLLLSRLGRGSAGA</sequence>
<name>A0AAW1UWB9_9CUCU</name>
<dbReference type="EMBL" id="JARQZJ010000105">
    <property type="protein sequence ID" value="KAK9887138.1"/>
    <property type="molecule type" value="Genomic_DNA"/>
</dbReference>
<protein>
    <submittedName>
        <fullName evidence="1">Uncharacterized protein</fullName>
    </submittedName>
</protein>